<dbReference type="EMBL" id="ML212433">
    <property type="protein sequence ID" value="TFK78605.1"/>
    <property type="molecule type" value="Genomic_DNA"/>
</dbReference>
<sequence>MIYDFEEFADLIATLRSCSIPIRPKEPKTCSVVPLLRDGHFTSADFLEHWALGVPVVVSEVDKRLQGRWHPDDFAREYGAQKVSPVDCVSNKVIKPAWTVSDFFGYLKDPGKSKVAMKLKDWPPSKSFSDTFKDLYRGFLRSIPVLCQDMARVDGVLNLAAHFPKNGNVPDLGPKMYIATGPKGHGDRYGTTKLHLDVTDAINLLPWCADPTRPAAVWHIFPADSAGVLRQYLRDIHPDAPSCDPIHSQGIYISDDMMSQLASRGVRPWTIFQRYGDAVFIPAGCAHQVSNLQSAIKVACDFVSVQNLERTLSLLQDQRAHRIHGNGPEDVLQLHILLWYAWLSVTTCSKQTYQDESDSVLAQ</sequence>
<dbReference type="AlphaFoldDB" id="A0A5C3NMZ3"/>
<dbReference type="GO" id="GO:0032454">
    <property type="term" value="F:histone H3K9 demethylase activity"/>
    <property type="evidence" value="ECO:0007669"/>
    <property type="project" value="InterPro"/>
</dbReference>
<organism evidence="5 6">
    <name type="scientific">Polyporus arcularius HHB13444</name>
    <dbReference type="NCBI Taxonomy" id="1314778"/>
    <lineage>
        <taxon>Eukaryota</taxon>
        <taxon>Fungi</taxon>
        <taxon>Dikarya</taxon>
        <taxon>Basidiomycota</taxon>
        <taxon>Agaricomycotina</taxon>
        <taxon>Agaricomycetes</taxon>
        <taxon>Polyporales</taxon>
        <taxon>Polyporaceae</taxon>
        <taxon>Polyporus</taxon>
    </lineage>
</organism>
<gene>
    <name evidence="5" type="ORF">K466DRAFT_507042</name>
</gene>
<keyword evidence="3" id="KW-0539">Nucleus</keyword>
<dbReference type="Gene3D" id="2.60.120.650">
    <property type="entry name" value="Cupin"/>
    <property type="match status" value="1"/>
</dbReference>
<dbReference type="STRING" id="1314778.A0A5C3NMZ3"/>
<dbReference type="GO" id="GO:0046872">
    <property type="term" value="F:metal ion binding"/>
    <property type="evidence" value="ECO:0007669"/>
    <property type="project" value="UniProtKB-KW"/>
</dbReference>
<accession>A0A5C3NMZ3</accession>
<dbReference type="PROSITE" id="PS51184">
    <property type="entry name" value="JMJC"/>
    <property type="match status" value="1"/>
</dbReference>
<dbReference type="PANTHER" id="PTHR12549:SF38">
    <property type="entry name" value="JMJC DOMAIN-CONTAINING HISTONE DEMETHYLASE 2, ISOFORM A"/>
    <property type="match status" value="1"/>
</dbReference>
<keyword evidence="6" id="KW-1185">Reference proteome</keyword>
<comment type="subcellular location">
    <subcellularLocation>
        <location evidence="1">Nucleus</location>
    </subcellularLocation>
</comment>
<dbReference type="SUPFAM" id="SSF51197">
    <property type="entry name" value="Clavaminate synthase-like"/>
    <property type="match status" value="1"/>
</dbReference>
<evidence type="ECO:0000256" key="1">
    <source>
        <dbReference type="ARBA" id="ARBA00004123"/>
    </source>
</evidence>
<dbReference type="InParanoid" id="A0A5C3NMZ3"/>
<dbReference type="Proteomes" id="UP000308197">
    <property type="component" value="Unassembled WGS sequence"/>
</dbReference>
<feature type="domain" description="JmjC" evidence="4">
    <location>
        <begin position="152"/>
        <end position="319"/>
    </location>
</feature>
<evidence type="ECO:0000256" key="2">
    <source>
        <dbReference type="ARBA" id="ARBA00022723"/>
    </source>
</evidence>
<dbReference type="SMART" id="SM00558">
    <property type="entry name" value="JmjC"/>
    <property type="match status" value="1"/>
</dbReference>
<keyword evidence="2" id="KW-0479">Metal-binding</keyword>
<dbReference type="Pfam" id="PF02373">
    <property type="entry name" value="JmjC"/>
    <property type="match status" value="1"/>
</dbReference>
<dbReference type="GO" id="GO:0003712">
    <property type="term" value="F:transcription coregulator activity"/>
    <property type="evidence" value="ECO:0007669"/>
    <property type="project" value="TreeGrafter"/>
</dbReference>
<evidence type="ECO:0000313" key="5">
    <source>
        <dbReference type="EMBL" id="TFK78605.1"/>
    </source>
</evidence>
<proteinExistence type="predicted"/>
<evidence type="ECO:0000313" key="6">
    <source>
        <dbReference type="Proteomes" id="UP000308197"/>
    </source>
</evidence>
<protein>
    <recommendedName>
        <fullName evidence="4">JmjC domain-containing protein</fullName>
    </recommendedName>
</protein>
<dbReference type="InterPro" id="IPR045109">
    <property type="entry name" value="LSDs-like"/>
</dbReference>
<dbReference type="GO" id="GO:0031490">
    <property type="term" value="F:chromatin DNA binding"/>
    <property type="evidence" value="ECO:0007669"/>
    <property type="project" value="TreeGrafter"/>
</dbReference>
<dbReference type="GO" id="GO:0000118">
    <property type="term" value="C:histone deacetylase complex"/>
    <property type="evidence" value="ECO:0007669"/>
    <property type="project" value="TreeGrafter"/>
</dbReference>
<reference evidence="5 6" key="1">
    <citation type="journal article" date="2019" name="Nat. Ecol. Evol.">
        <title>Megaphylogeny resolves global patterns of mushroom evolution.</title>
        <authorList>
            <person name="Varga T."/>
            <person name="Krizsan K."/>
            <person name="Foldi C."/>
            <person name="Dima B."/>
            <person name="Sanchez-Garcia M."/>
            <person name="Sanchez-Ramirez S."/>
            <person name="Szollosi G.J."/>
            <person name="Szarkandi J.G."/>
            <person name="Papp V."/>
            <person name="Albert L."/>
            <person name="Andreopoulos W."/>
            <person name="Angelini C."/>
            <person name="Antonin V."/>
            <person name="Barry K.W."/>
            <person name="Bougher N.L."/>
            <person name="Buchanan P."/>
            <person name="Buyck B."/>
            <person name="Bense V."/>
            <person name="Catcheside P."/>
            <person name="Chovatia M."/>
            <person name="Cooper J."/>
            <person name="Damon W."/>
            <person name="Desjardin D."/>
            <person name="Finy P."/>
            <person name="Geml J."/>
            <person name="Haridas S."/>
            <person name="Hughes K."/>
            <person name="Justo A."/>
            <person name="Karasinski D."/>
            <person name="Kautmanova I."/>
            <person name="Kiss B."/>
            <person name="Kocsube S."/>
            <person name="Kotiranta H."/>
            <person name="LaButti K.M."/>
            <person name="Lechner B.E."/>
            <person name="Liimatainen K."/>
            <person name="Lipzen A."/>
            <person name="Lukacs Z."/>
            <person name="Mihaltcheva S."/>
            <person name="Morgado L.N."/>
            <person name="Niskanen T."/>
            <person name="Noordeloos M.E."/>
            <person name="Ohm R.A."/>
            <person name="Ortiz-Santana B."/>
            <person name="Ovrebo C."/>
            <person name="Racz N."/>
            <person name="Riley R."/>
            <person name="Savchenko A."/>
            <person name="Shiryaev A."/>
            <person name="Soop K."/>
            <person name="Spirin V."/>
            <person name="Szebenyi C."/>
            <person name="Tomsovsky M."/>
            <person name="Tulloss R.E."/>
            <person name="Uehling J."/>
            <person name="Grigoriev I.V."/>
            <person name="Vagvolgyi C."/>
            <person name="Papp T."/>
            <person name="Martin F.M."/>
            <person name="Miettinen O."/>
            <person name="Hibbett D.S."/>
            <person name="Nagy L.G."/>
        </authorList>
    </citation>
    <scope>NUCLEOTIDE SEQUENCE [LARGE SCALE GENOMIC DNA]</scope>
    <source>
        <strain evidence="5 6">HHB13444</strain>
    </source>
</reference>
<dbReference type="GO" id="GO:0000785">
    <property type="term" value="C:chromatin"/>
    <property type="evidence" value="ECO:0007669"/>
    <property type="project" value="TreeGrafter"/>
</dbReference>
<evidence type="ECO:0000259" key="4">
    <source>
        <dbReference type="PROSITE" id="PS51184"/>
    </source>
</evidence>
<evidence type="ECO:0000256" key="3">
    <source>
        <dbReference type="ARBA" id="ARBA00023242"/>
    </source>
</evidence>
<dbReference type="PANTHER" id="PTHR12549">
    <property type="entry name" value="JMJC DOMAIN-CONTAINING HISTONE DEMETHYLATION PROTEIN"/>
    <property type="match status" value="1"/>
</dbReference>
<name>A0A5C3NMZ3_9APHY</name>
<dbReference type="GO" id="GO:0006357">
    <property type="term" value="P:regulation of transcription by RNA polymerase II"/>
    <property type="evidence" value="ECO:0007669"/>
    <property type="project" value="TreeGrafter"/>
</dbReference>
<dbReference type="InterPro" id="IPR003347">
    <property type="entry name" value="JmjC_dom"/>
</dbReference>